<keyword evidence="4 6" id="KW-0418">Kinase</keyword>
<evidence type="ECO:0000256" key="3">
    <source>
        <dbReference type="ARBA" id="ARBA00022741"/>
    </source>
</evidence>
<gene>
    <name evidence="10" type="ORF">FGG08_000361</name>
</gene>
<dbReference type="GO" id="GO:0005829">
    <property type="term" value="C:cytosol"/>
    <property type="evidence" value="ECO:0007669"/>
    <property type="project" value="TreeGrafter"/>
</dbReference>
<dbReference type="Proteomes" id="UP000698800">
    <property type="component" value="Unassembled WGS sequence"/>
</dbReference>
<evidence type="ECO:0000259" key="9">
    <source>
        <dbReference type="Pfam" id="PF03727"/>
    </source>
</evidence>
<evidence type="ECO:0000256" key="5">
    <source>
        <dbReference type="ARBA" id="ARBA00022840"/>
    </source>
</evidence>
<evidence type="ECO:0000256" key="2">
    <source>
        <dbReference type="ARBA" id="ARBA00022679"/>
    </source>
</evidence>
<dbReference type="InterPro" id="IPR043129">
    <property type="entry name" value="ATPase_NBD"/>
</dbReference>
<evidence type="ECO:0000256" key="7">
    <source>
        <dbReference type="SAM" id="MobiDB-lite"/>
    </source>
</evidence>
<accession>A0A9P8ID19</accession>
<comment type="caution">
    <text evidence="10">The sequence shown here is derived from an EMBL/GenBank/DDBJ whole genome shotgun (WGS) entry which is preliminary data.</text>
</comment>
<protein>
    <recommendedName>
        <fullName evidence="6">Phosphotransferase</fullName>
        <ecNumber evidence="6">2.7.1.-</ecNumber>
    </recommendedName>
</protein>
<keyword evidence="6" id="KW-0324">Glycolysis</keyword>
<dbReference type="PRINTS" id="PR00475">
    <property type="entry name" value="HEXOKINASE"/>
</dbReference>
<keyword evidence="11" id="KW-1185">Reference proteome</keyword>
<dbReference type="GO" id="GO:0005536">
    <property type="term" value="F:D-glucose binding"/>
    <property type="evidence" value="ECO:0007669"/>
    <property type="project" value="InterPro"/>
</dbReference>
<keyword evidence="2 6" id="KW-0808">Transferase</keyword>
<dbReference type="EC" id="2.7.1.-" evidence="6"/>
<dbReference type="GO" id="GO:0001678">
    <property type="term" value="P:intracellular glucose homeostasis"/>
    <property type="evidence" value="ECO:0007669"/>
    <property type="project" value="InterPro"/>
</dbReference>
<evidence type="ECO:0000259" key="8">
    <source>
        <dbReference type="Pfam" id="PF00349"/>
    </source>
</evidence>
<dbReference type="SUPFAM" id="SSF53067">
    <property type="entry name" value="Actin-like ATPase domain"/>
    <property type="match status" value="2"/>
</dbReference>
<evidence type="ECO:0000256" key="6">
    <source>
        <dbReference type="RuleBase" id="RU362007"/>
    </source>
</evidence>
<evidence type="ECO:0000313" key="11">
    <source>
        <dbReference type="Proteomes" id="UP000698800"/>
    </source>
</evidence>
<dbReference type="PROSITE" id="PS51748">
    <property type="entry name" value="HEXOKINASE_2"/>
    <property type="match status" value="1"/>
</dbReference>
<organism evidence="10 11">
    <name type="scientific">Glutinoglossum americanum</name>
    <dbReference type="NCBI Taxonomy" id="1670608"/>
    <lineage>
        <taxon>Eukaryota</taxon>
        <taxon>Fungi</taxon>
        <taxon>Dikarya</taxon>
        <taxon>Ascomycota</taxon>
        <taxon>Pezizomycotina</taxon>
        <taxon>Geoglossomycetes</taxon>
        <taxon>Geoglossales</taxon>
        <taxon>Geoglossaceae</taxon>
        <taxon>Glutinoglossum</taxon>
    </lineage>
</organism>
<comment type="similarity">
    <text evidence="1 6">Belongs to the hexokinase family.</text>
</comment>
<dbReference type="Gene3D" id="3.40.367.20">
    <property type="match status" value="1"/>
</dbReference>
<dbReference type="InterPro" id="IPR022672">
    <property type="entry name" value="Hexokinase_N"/>
</dbReference>
<dbReference type="Gene3D" id="3.30.420.40">
    <property type="match status" value="1"/>
</dbReference>
<dbReference type="GO" id="GO:0006013">
    <property type="term" value="P:mannose metabolic process"/>
    <property type="evidence" value="ECO:0007669"/>
    <property type="project" value="TreeGrafter"/>
</dbReference>
<name>A0A9P8ID19_9PEZI</name>
<dbReference type="GO" id="GO:0019158">
    <property type="term" value="F:mannokinase activity"/>
    <property type="evidence" value="ECO:0007669"/>
    <property type="project" value="TreeGrafter"/>
</dbReference>
<evidence type="ECO:0000256" key="1">
    <source>
        <dbReference type="ARBA" id="ARBA00009225"/>
    </source>
</evidence>
<dbReference type="InterPro" id="IPR022673">
    <property type="entry name" value="Hexokinase_C"/>
</dbReference>
<dbReference type="GO" id="GO:0008865">
    <property type="term" value="F:fructokinase activity"/>
    <property type="evidence" value="ECO:0007669"/>
    <property type="project" value="TreeGrafter"/>
</dbReference>
<feature type="domain" description="Hexokinase N-terminal" evidence="8">
    <location>
        <begin position="8"/>
        <end position="261"/>
    </location>
</feature>
<evidence type="ECO:0000256" key="4">
    <source>
        <dbReference type="ARBA" id="ARBA00022777"/>
    </source>
</evidence>
<dbReference type="GO" id="GO:0006006">
    <property type="term" value="P:glucose metabolic process"/>
    <property type="evidence" value="ECO:0007669"/>
    <property type="project" value="TreeGrafter"/>
</dbReference>
<proteinExistence type="inferred from homology"/>
<keyword evidence="5 6" id="KW-0067">ATP-binding</keyword>
<dbReference type="InterPro" id="IPR001312">
    <property type="entry name" value="Hexokinase"/>
</dbReference>
<dbReference type="Pfam" id="PF00349">
    <property type="entry name" value="Hexokinase_1"/>
    <property type="match status" value="1"/>
</dbReference>
<sequence>MAGNQAALDTFLQPLSVDTDRLQRLAHEFATTYRHLALNSNDQFLPTPITTLPSGQERGRFLAIDLGGTNLRVGFIELLGSITDGDHQDVVSVPNGDHKSHDKTNDFDQPRIRRTFEKAWPIGEHLKMDKAEDLFAWIGDCIAEVVADSVRASQREESEEEVIPEELPMGVTFSFPMIQHSLAEATLMPMGKGFAITSNLNLGKLLLAGYERHIAPPLSNGISPDAQLNKPAKRRRIERLPRLRIAAITNDTVATLASLAYTVKSRPNSRVAMGLIVGTGTNATIPMKLTDLHPSKQSQLRLPQAGDLRDVEIVVNTEWTINGTAPPLKRLGFITKWDKILDEASEAPGFQPFEYMTAGRYLGELARLIILDYFTGELGIQEDNLPAPLRQRNALTTTFLATVIASSKSGILLLPQLQESLPAPELSGWQWSIKEAQALRKVAKLVQRRSAGLIAAAIIGLLECTGELELKNEPTPDSSIPNGTIPRATDEEPHSRAGIEDLVVAYTGGTISRYPEFLGTCQCFIDELLSYGTNQGNQNRNKSVILKEAVDGGIIGAGVLAGTACA</sequence>
<dbReference type="Pfam" id="PF03727">
    <property type="entry name" value="Hexokinase_2"/>
    <property type="match status" value="1"/>
</dbReference>
<dbReference type="PANTHER" id="PTHR19443:SF29">
    <property type="entry name" value="PHOSPHOTRANSFERASE"/>
    <property type="match status" value="1"/>
</dbReference>
<dbReference type="OrthoDB" id="419537at2759"/>
<dbReference type="EMBL" id="JAGHQL010000004">
    <property type="protein sequence ID" value="KAH0545530.1"/>
    <property type="molecule type" value="Genomic_DNA"/>
</dbReference>
<dbReference type="AlphaFoldDB" id="A0A9P8ID19"/>
<evidence type="ECO:0000313" key="10">
    <source>
        <dbReference type="EMBL" id="KAH0545530.1"/>
    </source>
</evidence>
<feature type="region of interest" description="Disordered" evidence="7">
    <location>
        <begin position="472"/>
        <end position="493"/>
    </location>
</feature>
<feature type="domain" description="Hexokinase C-terminal" evidence="9">
    <location>
        <begin position="273"/>
        <end position="561"/>
    </location>
</feature>
<dbReference type="GO" id="GO:0005524">
    <property type="term" value="F:ATP binding"/>
    <property type="evidence" value="ECO:0007669"/>
    <property type="project" value="UniProtKB-UniRule"/>
</dbReference>
<dbReference type="GO" id="GO:0005739">
    <property type="term" value="C:mitochondrion"/>
    <property type="evidence" value="ECO:0007669"/>
    <property type="project" value="TreeGrafter"/>
</dbReference>
<reference evidence="10" key="1">
    <citation type="submission" date="2021-03" db="EMBL/GenBank/DDBJ databases">
        <title>Comparative genomics and phylogenomic investigation of the class Geoglossomycetes provide insights into ecological specialization and systematics.</title>
        <authorList>
            <person name="Melie T."/>
            <person name="Pirro S."/>
            <person name="Miller A.N."/>
            <person name="Quandt A."/>
        </authorList>
    </citation>
    <scope>NUCLEOTIDE SEQUENCE</scope>
    <source>
        <strain evidence="10">GBOQ0MN5Z8</strain>
    </source>
</reference>
<dbReference type="GO" id="GO:0004340">
    <property type="term" value="F:glucokinase activity"/>
    <property type="evidence" value="ECO:0007669"/>
    <property type="project" value="TreeGrafter"/>
</dbReference>
<dbReference type="GO" id="GO:0006096">
    <property type="term" value="P:glycolytic process"/>
    <property type="evidence" value="ECO:0007669"/>
    <property type="project" value="UniProtKB-KW"/>
</dbReference>
<dbReference type="CDD" id="cd24000">
    <property type="entry name" value="ASKHA_NBD_HK"/>
    <property type="match status" value="1"/>
</dbReference>
<keyword evidence="3 6" id="KW-0547">Nucleotide-binding</keyword>
<dbReference type="PANTHER" id="PTHR19443">
    <property type="entry name" value="HEXOKINASE"/>
    <property type="match status" value="1"/>
</dbReference>